<organism evidence="4 5">
    <name type="scientific">Maudiozyma exigua</name>
    <name type="common">Yeast</name>
    <name type="synonym">Kazachstania exigua</name>
    <dbReference type="NCBI Taxonomy" id="34358"/>
    <lineage>
        <taxon>Eukaryota</taxon>
        <taxon>Fungi</taxon>
        <taxon>Dikarya</taxon>
        <taxon>Ascomycota</taxon>
        <taxon>Saccharomycotina</taxon>
        <taxon>Saccharomycetes</taxon>
        <taxon>Saccharomycetales</taxon>
        <taxon>Saccharomycetaceae</taxon>
        <taxon>Maudiozyma</taxon>
    </lineage>
</organism>
<keyword evidence="5" id="KW-1185">Reference proteome</keyword>
<feature type="compositionally biased region" description="Basic and acidic residues" evidence="1">
    <location>
        <begin position="381"/>
        <end position="396"/>
    </location>
</feature>
<evidence type="ECO:0000313" key="4">
    <source>
        <dbReference type="EMBL" id="KAG0670019.1"/>
    </source>
</evidence>
<name>A0A9P6WEF2_MAUEX</name>
<feature type="region of interest" description="Disordered" evidence="1">
    <location>
        <begin position="373"/>
        <end position="403"/>
    </location>
</feature>
<gene>
    <name evidence="4" type="ORF">C6P45_002964</name>
</gene>
<protein>
    <submittedName>
        <fullName evidence="4">Uncharacterized protein</fullName>
    </submittedName>
</protein>
<accession>A0A9P6WEF2</accession>
<feature type="region of interest" description="Disordered" evidence="1">
    <location>
        <begin position="518"/>
        <end position="537"/>
    </location>
</feature>
<dbReference type="AlphaFoldDB" id="A0A9P6WEF2"/>
<evidence type="ECO:0000256" key="3">
    <source>
        <dbReference type="SAM" id="SignalP"/>
    </source>
</evidence>
<evidence type="ECO:0000256" key="1">
    <source>
        <dbReference type="SAM" id="MobiDB-lite"/>
    </source>
</evidence>
<feature type="compositionally biased region" description="Basic and acidic residues" evidence="1">
    <location>
        <begin position="518"/>
        <end position="531"/>
    </location>
</feature>
<dbReference type="Proteomes" id="UP000750334">
    <property type="component" value="Unassembled WGS sequence"/>
</dbReference>
<feature type="transmembrane region" description="Helical" evidence="2">
    <location>
        <begin position="688"/>
        <end position="709"/>
    </location>
</feature>
<reference evidence="4 5" key="1">
    <citation type="submission" date="2020-11" db="EMBL/GenBank/DDBJ databases">
        <title>Kefir isolates.</title>
        <authorList>
            <person name="Marcisauskas S."/>
            <person name="Kim Y."/>
            <person name="Blasche S."/>
        </authorList>
    </citation>
    <scope>NUCLEOTIDE SEQUENCE [LARGE SCALE GENOMIC DNA]</scope>
    <source>
        <strain evidence="4 5">OG2</strain>
    </source>
</reference>
<feature type="chain" id="PRO_5040251042" evidence="3">
    <location>
        <begin position="21"/>
        <end position="710"/>
    </location>
</feature>
<comment type="caution">
    <text evidence="4">The sequence shown here is derived from an EMBL/GenBank/DDBJ whole genome shotgun (WGS) entry which is preliminary data.</text>
</comment>
<proteinExistence type="predicted"/>
<keyword evidence="2" id="KW-1133">Transmembrane helix</keyword>
<sequence>MRKLFSFLLLIFCNITFAVAAEPNESNVGGQLTTDVVTRNVPATVTRTITYETVKAVTQTNTRTTDRIVTNTITTFSPLTYTVTRTQAVLITITNTVTDSAGKVSISTSISFDWTTQLSAETDTYYSYSISTIPYYTSYEEIEYYFEGTTTDTDTFAWPDSYMLSFSSYSGIYPYTTKYITKQVYTVSWSAYTTTKSYETGVETRLALTDVWAPISGSSTVETDISVVFYLYVNTYTIKTFFTEVTNINTYEIDIDSTWTSTFVGTLTTLSASQSPTSTETTTFTFIYVGPVTTMTSITTIPTTETETMLETKTSTTLETVQTETGVPFFDVVLATIHDVYTETVESTTTEAVTKLETNVTTQVMTETIVRTVSSIPQSESSHEEVISKSSLESRHPASSMTTGFTNKVSASSAISSHLSVASRVPSVSSSDLSIASSDSQTSSSDLTISSSNLLIESSHSFTVRNSSIFVSIHSSGVSSDATKVESLDSYSMTAASSFTVQTTILQNSVNNVSKLISDDSSSRLSSRESTLEQGSSLPSYYSSLDITQHTGVEKTAQSGASGSNYYGNSTEIYVDSKATYNGKSVIDYTAGIISRHSTENYVTATGSSLVQGTPSISKNMNDNLNDIKTSEANNFHREGTSKLTGLDVNTDSSIGCTLVTADSSRVSLSVYTNTNVMHSMATEYKGLAAHIDAVITPLIFLVSVMFVIF</sequence>
<keyword evidence="2" id="KW-0472">Membrane</keyword>
<dbReference type="EMBL" id="PUHR01000029">
    <property type="protein sequence ID" value="KAG0670019.1"/>
    <property type="molecule type" value="Genomic_DNA"/>
</dbReference>
<keyword evidence="3" id="KW-0732">Signal</keyword>
<feature type="signal peptide" evidence="3">
    <location>
        <begin position="1"/>
        <end position="20"/>
    </location>
</feature>
<evidence type="ECO:0000313" key="5">
    <source>
        <dbReference type="Proteomes" id="UP000750334"/>
    </source>
</evidence>
<evidence type="ECO:0000256" key="2">
    <source>
        <dbReference type="SAM" id="Phobius"/>
    </source>
</evidence>
<keyword evidence="2" id="KW-0812">Transmembrane</keyword>